<dbReference type="InterPro" id="IPR027417">
    <property type="entry name" value="P-loop_NTPase"/>
</dbReference>
<evidence type="ECO:0000256" key="1">
    <source>
        <dbReference type="SAM" id="MobiDB-lite"/>
    </source>
</evidence>
<gene>
    <name evidence="2" type="ORF">BJ554DRAFT_2653</name>
</gene>
<keyword evidence="3" id="KW-1185">Reference proteome</keyword>
<proteinExistence type="predicted"/>
<dbReference type="GO" id="GO:0003924">
    <property type="term" value="F:GTPase activity"/>
    <property type="evidence" value="ECO:0007669"/>
    <property type="project" value="InterPro"/>
</dbReference>
<dbReference type="Gene3D" id="3.40.50.300">
    <property type="entry name" value="P-loop containing nucleotide triphosphate hydrolases"/>
    <property type="match status" value="1"/>
</dbReference>
<dbReference type="EMBL" id="JAEFCI010010217">
    <property type="protein sequence ID" value="KAG5457357.1"/>
    <property type="molecule type" value="Genomic_DNA"/>
</dbReference>
<protein>
    <submittedName>
        <fullName evidence="2">Uncharacterized protein</fullName>
    </submittedName>
</protein>
<dbReference type="SUPFAM" id="SSF52540">
    <property type="entry name" value="P-loop containing nucleoside triphosphate hydrolases"/>
    <property type="match status" value="1"/>
</dbReference>
<dbReference type="OrthoDB" id="9989112at2759"/>
<feature type="region of interest" description="Disordered" evidence="1">
    <location>
        <begin position="158"/>
        <end position="196"/>
    </location>
</feature>
<feature type="region of interest" description="Disordered" evidence="1">
    <location>
        <begin position="90"/>
        <end position="115"/>
    </location>
</feature>
<reference evidence="2 3" key="1">
    <citation type="journal article" name="Sci. Rep.">
        <title>Genome-scale phylogenetic analyses confirm Olpidium as the closest living zoosporic fungus to the non-flagellated, terrestrial fungi.</title>
        <authorList>
            <person name="Chang Y."/>
            <person name="Rochon D."/>
            <person name="Sekimoto S."/>
            <person name="Wang Y."/>
            <person name="Chovatia M."/>
            <person name="Sandor L."/>
            <person name="Salamov A."/>
            <person name="Grigoriev I.V."/>
            <person name="Stajich J.E."/>
            <person name="Spatafora J.W."/>
        </authorList>
    </citation>
    <scope>NUCLEOTIDE SEQUENCE [LARGE SCALE GENOMIC DNA]</scope>
    <source>
        <strain evidence="2">S191</strain>
    </source>
</reference>
<dbReference type="Proteomes" id="UP000673691">
    <property type="component" value="Unassembled WGS sequence"/>
</dbReference>
<name>A0A8H8DGS6_9FUNG</name>
<evidence type="ECO:0000313" key="3">
    <source>
        <dbReference type="Proteomes" id="UP000673691"/>
    </source>
</evidence>
<dbReference type="GO" id="GO:0005525">
    <property type="term" value="F:GTP binding"/>
    <property type="evidence" value="ECO:0007669"/>
    <property type="project" value="InterPro"/>
</dbReference>
<evidence type="ECO:0000313" key="2">
    <source>
        <dbReference type="EMBL" id="KAG5457357.1"/>
    </source>
</evidence>
<organism evidence="2 3">
    <name type="scientific">Olpidium bornovanus</name>
    <dbReference type="NCBI Taxonomy" id="278681"/>
    <lineage>
        <taxon>Eukaryota</taxon>
        <taxon>Fungi</taxon>
        <taxon>Fungi incertae sedis</taxon>
        <taxon>Olpidiomycota</taxon>
        <taxon>Olpidiomycotina</taxon>
        <taxon>Olpidiomycetes</taxon>
        <taxon>Olpidiales</taxon>
        <taxon>Olpidiaceae</taxon>
        <taxon>Olpidium</taxon>
    </lineage>
</organism>
<accession>A0A8H8DGS6</accession>
<dbReference type="InterPro" id="IPR001806">
    <property type="entry name" value="Small_GTPase"/>
</dbReference>
<dbReference type="Pfam" id="PF00071">
    <property type="entry name" value="Ras"/>
    <property type="match status" value="1"/>
</dbReference>
<dbReference type="AlphaFoldDB" id="A0A8H8DGS6"/>
<sequence length="299" mass="32125">MLCFASDRTVNVPAKAGRNRVPAERCRGLASRFQPARLRLASDDGHHRTRLNDKQHGKMTGITTCLNEKAIGRGHELLFTGRDPLGGPGSTGIHSPQTCQPGLLRRRGGAGRGGAGRLLRAGYSVNGRPCGPLSLAVPSAPAARPTPSLVGAVRLCSSSVGNDEPRPGPPPAPRRHGQQRAPPQGSHGGRARRGEELPGQEVLRGASEWGLPHNSLNPFRFVSEYISTIGIDYGVKTALVTLEDGRSVESKINFWDVAGDGVYYEVRNEFYKDTQGVRAFPRIGSFVQDLSGSRPVPEF</sequence>
<comment type="caution">
    <text evidence="2">The sequence shown here is derived from an EMBL/GenBank/DDBJ whole genome shotgun (WGS) entry which is preliminary data.</text>
</comment>